<dbReference type="InterPro" id="IPR010982">
    <property type="entry name" value="Lambda_DNA-bd_dom_sf"/>
</dbReference>
<dbReference type="Gene3D" id="1.10.260.40">
    <property type="entry name" value="lambda repressor-like DNA-binding domains"/>
    <property type="match status" value="1"/>
</dbReference>
<keyword evidence="5" id="KW-1185">Reference proteome</keyword>
<dbReference type="SMART" id="SM00530">
    <property type="entry name" value="HTH_XRE"/>
    <property type="match status" value="1"/>
</dbReference>
<dbReference type="GO" id="GO:0003677">
    <property type="term" value="F:DNA binding"/>
    <property type="evidence" value="ECO:0007669"/>
    <property type="project" value="UniProtKB-KW"/>
</dbReference>
<dbReference type="SUPFAM" id="SSF47413">
    <property type="entry name" value="lambda repressor-like DNA-binding domains"/>
    <property type="match status" value="1"/>
</dbReference>
<proteinExistence type="predicted"/>
<dbReference type="InterPro" id="IPR050807">
    <property type="entry name" value="TransReg_Diox_bact_type"/>
</dbReference>
<dbReference type="CDD" id="cd00093">
    <property type="entry name" value="HTH_XRE"/>
    <property type="match status" value="1"/>
</dbReference>
<dbReference type="RefSeq" id="WP_250826710.1">
    <property type="nucleotide sequence ID" value="NZ_JAMOIL010000007.1"/>
</dbReference>
<dbReference type="Proteomes" id="UP001139485">
    <property type="component" value="Unassembled WGS sequence"/>
</dbReference>
<dbReference type="GO" id="GO:0005829">
    <property type="term" value="C:cytosol"/>
    <property type="evidence" value="ECO:0007669"/>
    <property type="project" value="TreeGrafter"/>
</dbReference>
<dbReference type="EMBL" id="JAMOIL010000007">
    <property type="protein sequence ID" value="MCM0620005.1"/>
    <property type="molecule type" value="Genomic_DNA"/>
</dbReference>
<protein>
    <submittedName>
        <fullName evidence="4">Helix-turn-helix domain-containing protein</fullName>
    </submittedName>
</protein>
<evidence type="ECO:0000313" key="4">
    <source>
        <dbReference type="EMBL" id="MCM0620005.1"/>
    </source>
</evidence>
<sequence>MGDLLRLSAPAATPSTPTSSAPTPVAPAAGPHAPAAREPLFREASGRVLRRYRQERGERLAETAARAGVSLPYLSEVERGVKEPSSEVLSAVAGALGLTLLDLTTEVARDLRAAQQAAPRPRGTLALAA</sequence>
<dbReference type="AlphaFoldDB" id="A0A9X2IFR4"/>
<dbReference type="Pfam" id="PF01381">
    <property type="entry name" value="HTH_3"/>
    <property type="match status" value="1"/>
</dbReference>
<evidence type="ECO:0000313" key="5">
    <source>
        <dbReference type="Proteomes" id="UP001139485"/>
    </source>
</evidence>
<comment type="caution">
    <text evidence="4">The sequence shown here is derived from an EMBL/GenBank/DDBJ whole genome shotgun (WGS) entry which is preliminary data.</text>
</comment>
<reference evidence="4" key="1">
    <citation type="submission" date="2022-05" db="EMBL/GenBank/DDBJ databases">
        <authorList>
            <person name="Tuo L."/>
        </authorList>
    </citation>
    <scope>NUCLEOTIDE SEQUENCE</scope>
    <source>
        <strain evidence="4">BSK12Z-4</strain>
    </source>
</reference>
<dbReference type="PANTHER" id="PTHR46797:SF1">
    <property type="entry name" value="METHYLPHOSPHONATE SYNTHASE"/>
    <property type="match status" value="1"/>
</dbReference>
<keyword evidence="1" id="KW-0238">DNA-binding</keyword>
<dbReference type="PROSITE" id="PS50943">
    <property type="entry name" value="HTH_CROC1"/>
    <property type="match status" value="1"/>
</dbReference>
<dbReference type="PANTHER" id="PTHR46797">
    <property type="entry name" value="HTH-TYPE TRANSCRIPTIONAL REGULATOR"/>
    <property type="match status" value="1"/>
</dbReference>
<organism evidence="4 5">
    <name type="scientific">Nocardioides bruguierae</name>
    <dbReference type="NCBI Taxonomy" id="2945102"/>
    <lineage>
        <taxon>Bacteria</taxon>
        <taxon>Bacillati</taxon>
        <taxon>Actinomycetota</taxon>
        <taxon>Actinomycetes</taxon>
        <taxon>Propionibacteriales</taxon>
        <taxon>Nocardioidaceae</taxon>
        <taxon>Nocardioides</taxon>
    </lineage>
</organism>
<dbReference type="InterPro" id="IPR001387">
    <property type="entry name" value="Cro/C1-type_HTH"/>
</dbReference>
<name>A0A9X2IFR4_9ACTN</name>
<dbReference type="GO" id="GO:0003700">
    <property type="term" value="F:DNA-binding transcription factor activity"/>
    <property type="evidence" value="ECO:0007669"/>
    <property type="project" value="TreeGrafter"/>
</dbReference>
<feature type="region of interest" description="Disordered" evidence="2">
    <location>
        <begin position="1"/>
        <end position="41"/>
    </location>
</feature>
<feature type="domain" description="HTH cro/C1-type" evidence="3">
    <location>
        <begin position="49"/>
        <end position="103"/>
    </location>
</feature>
<evidence type="ECO:0000256" key="1">
    <source>
        <dbReference type="ARBA" id="ARBA00023125"/>
    </source>
</evidence>
<evidence type="ECO:0000256" key="2">
    <source>
        <dbReference type="SAM" id="MobiDB-lite"/>
    </source>
</evidence>
<gene>
    <name evidence="4" type="ORF">M8330_06815</name>
</gene>
<accession>A0A9X2IFR4</accession>
<feature type="compositionally biased region" description="Low complexity" evidence="2">
    <location>
        <begin position="8"/>
        <end position="36"/>
    </location>
</feature>
<evidence type="ECO:0000259" key="3">
    <source>
        <dbReference type="PROSITE" id="PS50943"/>
    </source>
</evidence>